<dbReference type="EMBL" id="CP044331">
    <property type="protein sequence ID" value="QGM97119.1"/>
    <property type="molecule type" value="Genomic_DNA"/>
</dbReference>
<evidence type="ECO:0000313" key="1">
    <source>
        <dbReference type="EMBL" id="QGM97119.1"/>
    </source>
</evidence>
<dbReference type="RefSeq" id="WP_016921940.1">
    <property type="nucleotide sequence ID" value="NZ_CP044331.1"/>
</dbReference>
<proteinExistence type="predicted"/>
<dbReference type="Gene3D" id="1.10.490.110">
    <property type="entry name" value="Uncharacterized conserved protein DUF2267"/>
    <property type="match status" value="1"/>
</dbReference>
<gene>
    <name evidence="1" type="ORF">F7D14_06265</name>
</gene>
<dbReference type="Proteomes" id="UP000422569">
    <property type="component" value="Chromosome"/>
</dbReference>
<dbReference type="AlphaFoldDB" id="A0A6B8M5W1"/>
<dbReference type="InterPro" id="IPR018727">
    <property type="entry name" value="DUF2267"/>
</dbReference>
<dbReference type="InterPro" id="IPR038282">
    <property type="entry name" value="DUF2267_sf"/>
</dbReference>
<sequence>MSDTQVAALDHTVQLTNVWLKKLAEEERLGDRPRAYAALRAVLHALRDRLTPEQAAHFGAQLPLLVRGVFYEGWHMADKPMAVRNVEAFENMVDRGLPPGFPVDAATAARAVFAVIWRELDFNETAKVVSDLPLPLRELWPEAARDLAKARSRE</sequence>
<name>A0A6B8M5W1_9HYPH</name>
<organism evidence="1 2">
    <name type="scientific">Methylocystis parvus</name>
    <dbReference type="NCBI Taxonomy" id="134"/>
    <lineage>
        <taxon>Bacteria</taxon>
        <taxon>Pseudomonadati</taxon>
        <taxon>Pseudomonadota</taxon>
        <taxon>Alphaproteobacteria</taxon>
        <taxon>Hyphomicrobiales</taxon>
        <taxon>Methylocystaceae</taxon>
        <taxon>Methylocystis</taxon>
    </lineage>
</organism>
<dbReference type="KEGG" id="mpar:F7D14_06265"/>
<keyword evidence="2" id="KW-1185">Reference proteome</keyword>
<dbReference type="Pfam" id="PF10025">
    <property type="entry name" value="DUF2267"/>
    <property type="match status" value="1"/>
</dbReference>
<protein>
    <submittedName>
        <fullName evidence="1">DUF2267 domain-containing protein</fullName>
    </submittedName>
</protein>
<accession>A0A6B8M5W1</accession>
<reference evidence="1 2" key="1">
    <citation type="submission" date="2019-09" db="EMBL/GenBank/DDBJ databases">
        <title>Isolation and complete genome sequencing of Methylocystis species.</title>
        <authorList>
            <person name="Rumah B.L."/>
            <person name="Stead C.E."/>
            <person name="Stevens B.C."/>
            <person name="Minton N.P."/>
            <person name="Grosse-Honebrink A."/>
            <person name="Zhang Y."/>
        </authorList>
    </citation>
    <scope>NUCLEOTIDE SEQUENCE [LARGE SCALE GENOMIC DNA]</scope>
    <source>
        <strain evidence="1 2">BRCS2</strain>
    </source>
</reference>
<evidence type="ECO:0000313" key="2">
    <source>
        <dbReference type="Proteomes" id="UP000422569"/>
    </source>
</evidence>